<feature type="domain" description="SecA family profile" evidence="11">
    <location>
        <begin position="23"/>
        <end position="614"/>
    </location>
</feature>
<dbReference type="PANTHER" id="PTHR30612">
    <property type="entry name" value="SECA INNER MEMBRANE COMPONENT OF SEC PROTEIN SECRETION SYSTEM"/>
    <property type="match status" value="1"/>
</dbReference>
<dbReference type="InterPro" id="IPR036670">
    <property type="entry name" value="SecA_X-link_sf"/>
</dbReference>
<evidence type="ECO:0000259" key="11">
    <source>
        <dbReference type="PROSITE" id="PS51196"/>
    </source>
</evidence>
<evidence type="ECO:0000256" key="2">
    <source>
        <dbReference type="ARBA" id="ARBA00022475"/>
    </source>
</evidence>
<evidence type="ECO:0000256" key="1">
    <source>
        <dbReference type="ARBA" id="ARBA00022448"/>
    </source>
</evidence>
<comment type="caution">
    <text evidence="12">The sequence shown here is derived from an EMBL/GenBank/DDBJ whole genome shotgun (WGS) entry which is preliminary data.</text>
</comment>
<feature type="binding site" evidence="9">
    <location>
        <begin position="126"/>
        <end position="130"/>
    </location>
    <ligand>
        <name>ATP</name>
        <dbReference type="ChEBI" id="CHEBI:30616"/>
    </ligand>
</feature>
<dbReference type="InterPro" id="IPR011115">
    <property type="entry name" value="SecA_DEAD"/>
</dbReference>
<dbReference type="InterPro" id="IPR020937">
    <property type="entry name" value="SecA_CS"/>
</dbReference>
<comment type="subunit">
    <text evidence="9">Monomer and homodimer. Part of the essential Sec protein translocation apparatus which comprises SecA, SecYEG and auxiliary proteins SecDF-YajC and YidC.</text>
</comment>
<dbReference type="GO" id="GO:0017038">
    <property type="term" value="P:protein import"/>
    <property type="evidence" value="ECO:0007669"/>
    <property type="project" value="InterPro"/>
</dbReference>
<dbReference type="HAMAP" id="MF_01382">
    <property type="entry name" value="SecA"/>
    <property type="match status" value="1"/>
</dbReference>
<comment type="subcellular location">
    <subcellularLocation>
        <location evidence="9">Cell membrane</location>
        <topology evidence="9">Peripheral membrane protein</topology>
        <orientation evidence="9">Cytoplasmic side</orientation>
    </subcellularLocation>
    <subcellularLocation>
        <location evidence="9">Cytoplasm</location>
    </subcellularLocation>
    <text evidence="9">Distribution is 50-50.</text>
</comment>
<dbReference type="SUPFAM" id="SSF52540">
    <property type="entry name" value="P-loop containing nucleoside triphosphate hydrolases"/>
    <property type="match status" value="2"/>
</dbReference>
<feature type="domain" description="Helicase ATP-binding" evidence="10">
    <location>
        <begin position="110"/>
        <end position="289"/>
    </location>
</feature>
<dbReference type="PROSITE" id="PS51192">
    <property type="entry name" value="HELICASE_ATP_BIND_1"/>
    <property type="match status" value="1"/>
</dbReference>
<dbReference type="GO" id="GO:0008564">
    <property type="term" value="F:protein-exporting ATPase activity"/>
    <property type="evidence" value="ECO:0007669"/>
    <property type="project" value="UniProtKB-EC"/>
</dbReference>
<dbReference type="PROSITE" id="PS51196">
    <property type="entry name" value="SECA_MOTOR_DEAD"/>
    <property type="match status" value="1"/>
</dbReference>
<keyword evidence="6 9" id="KW-1278">Translocase</keyword>
<dbReference type="InterPro" id="IPR000185">
    <property type="entry name" value="SecA"/>
</dbReference>
<dbReference type="FunFam" id="3.40.50.300:FF:000429">
    <property type="entry name" value="Preprotein translocase subunit SecA"/>
    <property type="match status" value="1"/>
</dbReference>
<evidence type="ECO:0000256" key="9">
    <source>
        <dbReference type="HAMAP-Rule" id="MF_01382"/>
    </source>
</evidence>
<comment type="function">
    <text evidence="9">Part of the Sec protein translocase complex. Interacts with the SecYEG preprotein conducting channel. Has a central role in coupling the hydrolysis of ATP to the transfer of proteins into and across the cell membrane, serving both as a receptor for the preprotein-SecB complex and as an ATP-driven molecular motor driving the stepwise translocation of polypeptide chains across the membrane.</text>
</comment>
<name>A0A1E5XMI0_9HYPH</name>
<dbReference type="EC" id="7.4.2.8" evidence="9"/>
<keyword evidence="9" id="KW-0963">Cytoplasm</keyword>
<dbReference type="SMART" id="SM00957">
    <property type="entry name" value="SecA_DEAD"/>
    <property type="match status" value="1"/>
</dbReference>
<keyword evidence="4 9" id="KW-0067">ATP-binding</keyword>
<keyword evidence="1 9" id="KW-0813">Transport</keyword>
<dbReference type="CDD" id="cd17928">
    <property type="entry name" value="DEXDc_SecA"/>
    <property type="match status" value="1"/>
</dbReference>
<dbReference type="PROSITE" id="PS01312">
    <property type="entry name" value="SECA"/>
    <property type="match status" value="1"/>
</dbReference>
<keyword evidence="2 9" id="KW-1003">Cell membrane</keyword>
<comment type="similarity">
    <text evidence="9">Belongs to the SecA family.</text>
</comment>
<dbReference type="Pfam" id="PF07517">
    <property type="entry name" value="SecA_DEAD"/>
    <property type="match status" value="1"/>
</dbReference>
<dbReference type="GO" id="GO:0043952">
    <property type="term" value="P:protein transport by the Sec complex"/>
    <property type="evidence" value="ECO:0007669"/>
    <property type="project" value="TreeGrafter"/>
</dbReference>
<dbReference type="GO" id="GO:0005524">
    <property type="term" value="F:ATP binding"/>
    <property type="evidence" value="ECO:0007669"/>
    <property type="project" value="UniProtKB-UniRule"/>
</dbReference>
<evidence type="ECO:0000313" key="13">
    <source>
        <dbReference type="Proteomes" id="UP000095463"/>
    </source>
</evidence>
<dbReference type="InterPro" id="IPR027417">
    <property type="entry name" value="P-loop_NTPase"/>
</dbReference>
<gene>
    <name evidence="9" type="primary">secA</name>
    <name evidence="12" type="ORF">VW23_001770</name>
</gene>
<dbReference type="PANTHER" id="PTHR30612:SF0">
    <property type="entry name" value="CHLOROPLAST PROTEIN-TRANSPORTING ATPASE"/>
    <property type="match status" value="1"/>
</dbReference>
<evidence type="ECO:0000256" key="7">
    <source>
        <dbReference type="ARBA" id="ARBA00023010"/>
    </source>
</evidence>
<keyword evidence="3 9" id="KW-0547">Nucleotide-binding</keyword>
<dbReference type="SMART" id="SM00958">
    <property type="entry name" value="SecA_PP_bind"/>
    <property type="match status" value="1"/>
</dbReference>
<dbReference type="InterPro" id="IPR014001">
    <property type="entry name" value="Helicase_ATP-bd"/>
</dbReference>
<feature type="binding site" evidence="9">
    <location>
        <position position="108"/>
    </location>
    <ligand>
        <name>ATP</name>
        <dbReference type="ChEBI" id="CHEBI:30616"/>
    </ligand>
</feature>
<dbReference type="EMBL" id="LAJE02000257">
    <property type="protein sequence ID" value="OEO29810.1"/>
    <property type="molecule type" value="Genomic_DNA"/>
</dbReference>
<evidence type="ECO:0000256" key="5">
    <source>
        <dbReference type="ARBA" id="ARBA00022927"/>
    </source>
</evidence>
<dbReference type="PRINTS" id="PR00906">
    <property type="entry name" value="SECA"/>
</dbReference>
<sequence length="654" mass="71791">MPALKPYPVVLPPERKGLDKHAHALLARLSLPFARRHLLALQHAVRVAGKLEPQFSGLDDAALDRAARDVSMRLRRQGVEKMPLRAEALALIREVTRRTLGNRAYDVQLLGAATLMAGHIAEMATGEGKTMTAAMAAALTALAGRPVHVVTVNDYLAERDAELGEPLFSRLGFTLGIVISGQQLAERQAAYACDIVYCTNKELTFDALRDRLVLGDGDGDTRLRFEALRGEDTRQKKLRMRGLVAAIVDEADSVLVDEARTPLIISESAPLPFDLASAEEALRLAELLQQGRDYEIVALEHRVGLTPAGRETIADFAQGRGEQWRGVIRREELIRQAISAIRLFHRDHHYMVREGKVVIIDEHTGRAMPDRSWSDGLHQLVEVKEGLEPSMARRTLARMTYQRFFRRYQYLGGLTGTASQVAGELKLVYGLDVVPIPTHRKLQRVTVPASVHGSAERHWQAVIERVRQLHERGAPVLIGTRSVASSIEAGRRLGEAGLPHQVLNARQDATEAEIVAGAGNRGAITIATNMAGRGTDIKLGPGVEELGGLHVVMIERHEARRIDRQLAGRSGRQGQRGRFEPILSVEDPILVDGGGKWLAGMARGFLAVLGSRGAAFCINLAQLRLERTHAGMRRSLLRSDAQQAKTLAFSGRGE</sequence>
<dbReference type="Proteomes" id="UP000095463">
    <property type="component" value="Unassembled WGS sequence"/>
</dbReference>
<dbReference type="SUPFAM" id="SSF81767">
    <property type="entry name" value="Pre-protein crosslinking domain of SecA"/>
    <property type="match status" value="1"/>
</dbReference>
<dbReference type="CDD" id="cd18803">
    <property type="entry name" value="SF2_C_secA"/>
    <property type="match status" value="1"/>
</dbReference>
<evidence type="ECO:0000259" key="10">
    <source>
        <dbReference type="PROSITE" id="PS51192"/>
    </source>
</evidence>
<dbReference type="GO" id="GO:0065002">
    <property type="term" value="P:intracellular protein transmembrane transport"/>
    <property type="evidence" value="ECO:0007669"/>
    <property type="project" value="UniProtKB-UniRule"/>
</dbReference>
<dbReference type="GO" id="GO:0005886">
    <property type="term" value="C:plasma membrane"/>
    <property type="evidence" value="ECO:0007669"/>
    <property type="project" value="UniProtKB-SubCell"/>
</dbReference>
<accession>A0A1E5XMI0</accession>
<keyword evidence="13" id="KW-1185">Reference proteome</keyword>
<evidence type="ECO:0000313" key="12">
    <source>
        <dbReference type="EMBL" id="OEO29810.1"/>
    </source>
</evidence>
<dbReference type="Gene3D" id="3.40.50.300">
    <property type="entry name" value="P-loop containing nucleotide triphosphate hydrolases"/>
    <property type="match status" value="2"/>
</dbReference>
<dbReference type="Gene3D" id="3.90.1440.10">
    <property type="entry name" value="SecA, preprotein cross-linking domain"/>
    <property type="match status" value="1"/>
</dbReference>
<dbReference type="Pfam" id="PF21090">
    <property type="entry name" value="P-loop_SecA"/>
    <property type="match status" value="1"/>
</dbReference>
<organism evidence="12 13">
    <name type="scientific">Devosia insulae DS-56</name>
    <dbReference type="NCBI Taxonomy" id="1116389"/>
    <lineage>
        <taxon>Bacteria</taxon>
        <taxon>Pseudomonadati</taxon>
        <taxon>Pseudomonadota</taxon>
        <taxon>Alphaproteobacteria</taxon>
        <taxon>Hyphomicrobiales</taxon>
        <taxon>Devosiaceae</taxon>
        <taxon>Devosia</taxon>
    </lineage>
</organism>
<keyword evidence="7 9" id="KW-0811">Translocation</keyword>
<evidence type="ECO:0000256" key="4">
    <source>
        <dbReference type="ARBA" id="ARBA00022840"/>
    </source>
</evidence>
<dbReference type="InterPro" id="IPR011130">
    <property type="entry name" value="SecA_preprotein_X-link_dom"/>
</dbReference>
<dbReference type="GO" id="GO:0005829">
    <property type="term" value="C:cytosol"/>
    <property type="evidence" value="ECO:0007669"/>
    <property type="project" value="TreeGrafter"/>
</dbReference>
<dbReference type="AlphaFoldDB" id="A0A1E5XMI0"/>
<comment type="catalytic activity">
    <reaction evidence="9">
        <text>ATP + H2O + cellular proteinSide 1 = ADP + phosphate + cellular proteinSide 2.</text>
        <dbReference type="EC" id="7.4.2.8"/>
    </reaction>
</comment>
<dbReference type="InterPro" id="IPR014018">
    <property type="entry name" value="SecA_motor_DEAD"/>
</dbReference>
<dbReference type="GO" id="GO:0006605">
    <property type="term" value="P:protein targeting"/>
    <property type="evidence" value="ECO:0007669"/>
    <property type="project" value="UniProtKB-UniRule"/>
</dbReference>
<reference evidence="12 13" key="1">
    <citation type="journal article" date="2015" name="Genome Announc.">
        <title>Genome Assemblies of Three Soil-Associated Devosia species: D. insulae, D. limi, and D. soli.</title>
        <authorList>
            <person name="Hassan Y.I."/>
            <person name="Lepp D."/>
            <person name="Zhou T."/>
        </authorList>
    </citation>
    <scope>NUCLEOTIDE SEQUENCE [LARGE SCALE GENOMIC DNA]</scope>
    <source>
        <strain evidence="12 13">DS-56</strain>
    </source>
</reference>
<evidence type="ECO:0000256" key="3">
    <source>
        <dbReference type="ARBA" id="ARBA00022741"/>
    </source>
</evidence>
<evidence type="ECO:0000256" key="6">
    <source>
        <dbReference type="ARBA" id="ARBA00022967"/>
    </source>
</evidence>
<keyword evidence="8 9" id="KW-0472">Membrane</keyword>
<dbReference type="InterPro" id="IPR044722">
    <property type="entry name" value="SecA_SF2_C"/>
</dbReference>
<proteinExistence type="inferred from homology"/>
<protein>
    <recommendedName>
        <fullName evidence="9">Protein translocase subunit SecA</fullName>
        <ecNumber evidence="9">7.4.2.8</ecNumber>
    </recommendedName>
</protein>
<dbReference type="Pfam" id="PF01043">
    <property type="entry name" value="SecA_PP_bind"/>
    <property type="match status" value="1"/>
</dbReference>
<dbReference type="GO" id="GO:0031522">
    <property type="term" value="C:cell envelope Sec protein transport complex"/>
    <property type="evidence" value="ECO:0007669"/>
    <property type="project" value="TreeGrafter"/>
</dbReference>
<feature type="binding site" evidence="9">
    <location>
        <position position="536"/>
    </location>
    <ligand>
        <name>ATP</name>
        <dbReference type="ChEBI" id="CHEBI:30616"/>
    </ligand>
</feature>
<evidence type="ECO:0000256" key="8">
    <source>
        <dbReference type="ARBA" id="ARBA00023136"/>
    </source>
</evidence>
<keyword evidence="5 9" id="KW-0653">Protein transport</keyword>